<dbReference type="SMART" id="SM00487">
    <property type="entry name" value="DEXDc"/>
    <property type="match status" value="1"/>
</dbReference>
<dbReference type="PANTHER" id="PTHR42927">
    <property type="entry name" value="HELICASE SUPERFAMILY 1 AND 2 DOMAIN-CONTAINING PROTEIN"/>
    <property type="match status" value="1"/>
</dbReference>
<keyword evidence="2" id="KW-0255">Endonuclease</keyword>
<accession>A0ABX0K4C6</accession>
<evidence type="ECO:0000259" key="1">
    <source>
        <dbReference type="PROSITE" id="PS51192"/>
    </source>
</evidence>
<dbReference type="InterPro" id="IPR014001">
    <property type="entry name" value="Helicase_ATP-bd"/>
</dbReference>
<name>A0ABX0K4C6_9PROT</name>
<dbReference type="EMBL" id="WOSW01000001">
    <property type="protein sequence ID" value="NHO31186.1"/>
    <property type="molecule type" value="Genomic_DNA"/>
</dbReference>
<dbReference type="InterPro" id="IPR040980">
    <property type="entry name" value="SWI2_SNF2"/>
</dbReference>
<dbReference type="PROSITE" id="PS51192">
    <property type="entry name" value="HELICASE_ATP_BIND_1"/>
    <property type="match status" value="1"/>
</dbReference>
<sequence length="1031" mass="114992">MTDLHKEHHLESEICDYLGRSGWLYEDGSAARYDVAQALFPEDLLAWVRECEPDAWKTLEKTHGASAGAVLCQRVRDALNARGALVVLRDGLDIIGLTKTLKICQFRPALTMNPHLQHRYDANRLRVVRQVRYSASNGNELDLVLFLNGVPVATAELKSNYTQSVQDAVEQYCTDRLPKPPGKPAEPLLSVPGGAVVHFAVSNSDVMMCTHLDGAHSRFLPFNQGNEGGAGNPGTTAYLWREVWQPASWLDILGRYIIPAKKRGKITGWIFPRYHQLAATRLLVSTILKEGPGQRYLIQHSAGSGKTNSIAWTAHFLSDLHDAHNHKLFDTVIVVSDRTVLDRQLSETIESFERTRGVVASISGNGGSKSQELAAALHTGKKIIICTIQTFPFALEEIRQLAATEGKHFAVIADEAHSSQTGTSASKLKAALSSGELAELADGGEISTEDLLAAEMAQRTAADAGISFIAFTATPKAKTLELFGRLPHPGLPRGEDNKPEAFHVYSMRQAIEEEFILDVLRNYVSWKQAFRLSQNGQILDDEEVEASEAKKALMKWVRLHPTNIAARVQIVVEHFRQNVQPLLGGRARAMVVTASRREAVRWKLAMDRYVKEKHYPFGLLAAFSGEVDDPESGPEPFTESNINPELKGRDLREVFAEDPWRILIVANKFQTGFDQPLLCGMYVDRKLGGIQAVQTLSRLNRCYPGKDMTFVVDFENDPEDILKAFQQYYTKAELADLSDPNCVVNLRHKLDDAGLYDQPEVDRVARILTNPKATQQQLDAAIVPVSSRVLGRYRDARKIVQDEPEGSQERKEAKERIDGLIQFRSDLASYVRMYEFFSQMLNYGNPDYEKLYLFAKMLWPLLKFDRERETIDTTTLRLTHHLMKDLGRQKLGLKNRAGDGLEPVREAGSGQPQEKMKVQLSRIIEAINDLFEGDLTDGDKVAFVTGLETKLAESEKLQEQARANTKDQFANSPDLHEEGLNATIELMEAHETMGKQMLNDNTLLRAVIAAIVKQGGLWEGLQGQRGPGGPG</sequence>
<comment type="caution">
    <text evidence="2">The sequence shown here is derived from an EMBL/GenBank/DDBJ whole genome shotgun (WGS) entry which is preliminary data.</text>
</comment>
<keyword evidence="3" id="KW-1185">Reference proteome</keyword>
<dbReference type="PANTHER" id="PTHR42927:SF1">
    <property type="entry name" value="HELICASE SUPERFAMILY 1 AND 2 DOMAIN-CONTAINING PROTEIN"/>
    <property type="match status" value="1"/>
</dbReference>
<dbReference type="Pfam" id="PF22679">
    <property type="entry name" value="T1R_D3-like"/>
    <property type="match status" value="1"/>
</dbReference>
<keyword evidence="2" id="KW-0540">Nuclease</keyword>
<proteinExistence type="predicted"/>
<dbReference type="RefSeq" id="WP_173575764.1">
    <property type="nucleotide sequence ID" value="NZ_WOSW01000001.1"/>
</dbReference>
<dbReference type="Gene3D" id="3.40.50.300">
    <property type="entry name" value="P-loop containing nucleotide triphosphate hydrolases"/>
    <property type="match status" value="2"/>
</dbReference>
<dbReference type="Pfam" id="PF04313">
    <property type="entry name" value="HSDR_N"/>
    <property type="match status" value="1"/>
</dbReference>
<gene>
    <name evidence="2" type="ORF">GOB84_01160</name>
</gene>
<dbReference type="Proteomes" id="UP000615326">
    <property type="component" value="Unassembled WGS sequence"/>
</dbReference>
<reference evidence="2 3" key="1">
    <citation type="journal article" date="2020" name="Int. J. Syst. Evol. Microbiol.">
        <title>Novel acetic acid bacteria from cider fermentations: Acetobacter conturbans sp. nov. and Acetobacter fallax sp. nov.</title>
        <authorList>
            <person name="Sombolestani A.S."/>
            <person name="Cleenwerck I."/>
            <person name="Cnockaert M."/>
            <person name="Borremans W."/>
            <person name="Wieme A.D."/>
            <person name="De Vuyst L."/>
            <person name="Vandamme P."/>
        </authorList>
    </citation>
    <scope>NUCLEOTIDE SEQUENCE [LARGE SCALE GENOMIC DNA]</scope>
    <source>
        <strain evidence="2 3">LMG 1637</strain>
    </source>
</reference>
<dbReference type="InterPro" id="IPR007409">
    <property type="entry name" value="Restrct_endonuc_type1_HsdR_N"/>
</dbReference>
<dbReference type="SUPFAM" id="SSF52540">
    <property type="entry name" value="P-loop containing nucleoside triphosphate hydrolases"/>
    <property type="match status" value="1"/>
</dbReference>
<dbReference type="Gene3D" id="3.90.1570.50">
    <property type="match status" value="1"/>
</dbReference>
<organism evidence="2 3">
    <name type="scientific">Acetobacter fallax</name>
    <dbReference type="NCBI Taxonomy" id="1737473"/>
    <lineage>
        <taxon>Bacteria</taxon>
        <taxon>Pseudomonadati</taxon>
        <taxon>Pseudomonadota</taxon>
        <taxon>Alphaproteobacteria</taxon>
        <taxon>Acetobacterales</taxon>
        <taxon>Acetobacteraceae</taxon>
        <taxon>Acetobacter</taxon>
    </lineage>
</organism>
<evidence type="ECO:0000313" key="3">
    <source>
        <dbReference type="Proteomes" id="UP000615326"/>
    </source>
</evidence>
<feature type="domain" description="Helicase ATP-binding" evidence="1">
    <location>
        <begin position="287"/>
        <end position="493"/>
    </location>
</feature>
<dbReference type="GO" id="GO:0004519">
    <property type="term" value="F:endonuclease activity"/>
    <property type="evidence" value="ECO:0007669"/>
    <property type="project" value="UniProtKB-KW"/>
</dbReference>
<dbReference type="Pfam" id="PF18766">
    <property type="entry name" value="SWI2_SNF2"/>
    <property type="match status" value="1"/>
</dbReference>
<keyword evidence="2" id="KW-0378">Hydrolase</keyword>
<evidence type="ECO:0000313" key="2">
    <source>
        <dbReference type="EMBL" id="NHO31186.1"/>
    </source>
</evidence>
<dbReference type="InterPro" id="IPR055180">
    <property type="entry name" value="HsdR_RecA-like_helicase_dom_2"/>
</dbReference>
<dbReference type="InterPro" id="IPR027417">
    <property type="entry name" value="P-loop_NTPase"/>
</dbReference>
<protein>
    <submittedName>
        <fullName evidence="2">Type I restriction endonuclease subunit R</fullName>
    </submittedName>
</protein>